<dbReference type="Proteomes" id="UP000236664">
    <property type="component" value="Unassembled WGS sequence"/>
</dbReference>
<dbReference type="SUPFAM" id="SSF54593">
    <property type="entry name" value="Glyoxalase/Bleomycin resistance protein/Dihydroxybiphenyl dioxygenase"/>
    <property type="match status" value="1"/>
</dbReference>
<dbReference type="Gene3D" id="3.10.180.10">
    <property type="entry name" value="2,3-Dihydroxybiphenyl 1,2-Dioxygenase, domain 1"/>
    <property type="match status" value="1"/>
</dbReference>
<feature type="domain" description="VOC" evidence="1">
    <location>
        <begin position="11"/>
        <end position="170"/>
    </location>
</feature>
<dbReference type="PANTHER" id="PTHR10374">
    <property type="entry name" value="LACTOYLGLUTATHIONE LYASE GLYOXALASE I"/>
    <property type="match status" value="1"/>
</dbReference>
<sequence>MASPDSANGHKFLHTALRVTDIEKSVEFYSGLFNMKILYRRELDTATLVFLGHSDAAAPERPLMSREGVLELVAAKGKSQTIAGIGFGSTSHFIKMAFSVPDLPTTVKQLKCQNVKVVNDVGVDEFTEAVASFMDCKLTDLNSDKELRDALKPVCFVEDPNGYLIEIVQS</sequence>
<dbReference type="STRING" id="42673.A0A2K0UGN4"/>
<evidence type="ECO:0000313" key="2">
    <source>
        <dbReference type="EMBL" id="PNP56950.1"/>
    </source>
</evidence>
<proteinExistence type="predicted"/>
<evidence type="ECO:0000259" key="1">
    <source>
        <dbReference type="PROSITE" id="PS51819"/>
    </source>
</evidence>
<dbReference type="InterPro" id="IPR029068">
    <property type="entry name" value="Glyas_Bleomycin-R_OHBP_Dase"/>
</dbReference>
<dbReference type="PROSITE" id="PS51819">
    <property type="entry name" value="VOC"/>
    <property type="match status" value="1"/>
</dbReference>
<gene>
    <name evidence="2" type="ORF">FNYG_15292</name>
</gene>
<dbReference type="EMBL" id="MTQA01000520">
    <property type="protein sequence ID" value="PNP56950.1"/>
    <property type="molecule type" value="Genomic_DNA"/>
</dbReference>
<protein>
    <recommendedName>
        <fullName evidence="1">VOC domain-containing protein</fullName>
    </recommendedName>
</protein>
<dbReference type="AlphaFoldDB" id="A0A2K0UGN4"/>
<organism evidence="2 3">
    <name type="scientific">Gibberella nygamai</name>
    <name type="common">Bean root rot disease fungus</name>
    <name type="synonym">Fusarium nygamai</name>
    <dbReference type="NCBI Taxonomy" id="42673"/>
    <lineage>
        <taxon>Eukaryota</taxon>
        <taxon>Fungi</taxon>
        <taxon>Dikarya</taxon>
        <taxon>Ascomycota</taxon>
        <taxon>Pezizomycotina</taxon>
        <taxon>Sordariomycetes</taxon>
        <taxon>Hypocreomycetidae</taxon>
        <taxon>Hypocreales</taxon>
        <taxon>Nectriaceae</taxon>
        <taxon>Fusarium</taxon>
        <taxon>Fusarium fujikuroi species complex</taxon>
    </lineage>
</organism>
<dbReference type="OrthoDB" id="16820at2759"/>
<reference evidence="2 3" key="1">
    <citation type="submission" date="2017-06" db="EMBL/GenBank/DDBJ databases">
        <title>Genome of Fusarium nygamai isolate CS10214.</title>
        <authorList>
            <person name="Gardiner D.M."/>
            <person name="Obanor F."/>
            <person name="Kazan K."/>
        </authorList>
    </citation>
    <scope>NUCLEOTIDE SEQUENCE [LARGE SCALE GENOMIC DNA]</scope>
    <source>
        <strain evidence="2 3">CS10214</strain>
    </source>
</reference>
<name>A0A2K0UGN4_GIBNY</name>
<dbReference type="Pfam" id="PF00903">
    <property type="entry name" value="Glyoxalase"/>
    <property type="match status" value="1"/>
</dbReference>
<dbReference type="InterPro" id="IPR004360">
    <property type="entry name" value="Glyas_Fos-R_dOase_dom"/>
</dbReference>
<dbReference type="PANTHER" id="PTHR10374:SF30">
    <property type="entry name" value="LACTOYLGLUTATHIONE LYASE"/>
    <property type="match status" value="1"/>
</dbReference>
<comment type="caution">
    <text evidence="2">The sequence shown here is derived from an EMBL/GenBank/DDBJ whole genome shotgun (WGS) entry which is preliminary data.</text>
</comment>
<accession>A0A2K0UGN4</accession>
<dbReference type="InterPro" id="IPR037523">
    <property type="entry name" value="VOC_core"/>
</dbReference>
<evidence type="ECO:0000313" key="3">
    <source>
        <dbReference type="Proteomes" id="UP000236664"/>
    </source>
</evidence>
<keyword evidence="3" id="KW-1185">Reference proteome</keyword>